<reference evidence="2 3" key="1">
    <citation type="journal article" date="2017" name="Gigascience">
        <title>Draft genome of the honey bee ectoparasitic mite, Tropilaelaps mercedesae, is shaped by the parasitic life history.</title>
        <authorList>
            <person name="Dong X."/>
            <person name="Armstrong S.D."/>
            <person name="Xia D."/>
            <person name="Makepeace B.L."/>
            <person name="Darby A.C."/>
            <person name="Kadowaki T."/>
        </authorList>
    </citation>
    <scope>NUCLEOTIDE SEQUENCE [LARGE SCALE GENOMIC DNA]</scope>
    <source>
        <strain evidence="2">Wuxi-XJTLU</strain>
    </source>
</reference>
<organism evidence="2 3">
    <name type="scientific">Tropilaelaps mercedesae</name>
    <dbReference type="NCBI Taxonomy" id="418985"/>
    <lineage>
        <taxon>Eukaryota</taxon>
        <taxon>Metazoa</taxon>
        <taxon>Ecdysozoa</taxon>
        <taxon>Arthropoda</taxon>
        <taxon>Chelicerata</taxon>
        <taxon>Arachnida</taxon>
        <taxon>Acari</taxon>
        <taxon>Parasitiformes</taxon>
        <taxon>Mesostigmata</taxon>
        <taxon>Gamasina</taxon>
        <taxon>Dermanyssoidea</taxon>
        <taxon>Laelapidae</taxon>
        <taxon>Tropilaelaps</taxon>
    </lineage>
</organism>
<keyword evidence="1" id="KW-0472">Membrane</keyword>
<keyword evidence="3" id="KW-1185">Reference proteome</keyword>
<dbReference type="Gene3D" id="1.20.1070.10">
    <property type="entry name" value="Rhodopsin 7-helix transmembrane proteins"/>
    <property type="match status" value="1"/>
</dbReference>
<keyword evidence="1" id="KW-1133">Transmembrane helix</keyword>
<dbReference type="PANTHER" id="PTHR24372">
    <property type="entry name" value="GLYCOPROTEIN HORMONE RECEPTOR"/>
    <property type="match status" value="1"/>
</dbReference>
<accession>A0A1V9XG44</accession>
<dbReference type="GO" id="GO:0005886">
    <property type="term" value="C:plasma membrane"/>
    <property type="evidence" value="ECO:0007669"/>
    <property type="project" value="TreeGrafter"/>
</dbReference>
<dbReference type="AlphaFoldDB" id="A0A1V9XG44"/>
<dbReference type="GO" id="GO:0009755">
    <property type="term" value="P:hormone-mediated signaling pathway"/>
    <property type="evidence" value="ECO:0007669"/>
    <property type="project" value="TreeGrafter"/>
</dbReference>
<comment type="caution">
    <text evidence="2">The sequence shown here is derived from an EMBL/GenBank/DDBJ whole genome shotgun (WGS) entry which is preliminary data.</text>
</comment>
<dbReference type="OrthoDB" id="6022531at2759"/>
<dbReference type="STRING" id="418985.A0A1V9XG44"/>
<dbReference type="InParanoid" id="A0A1V9XG44"/>
<feature type="transmembrane region" description="Helical" evidence="1">
    <location>
        <begin position="73"/>
        <end position="90"/>
    </location>
</feature>
<protein>
    <submittedName>
        <fullName evidence="2">Relaxin receptor 1-like</fullName>
    </submittedName>
</protein>
<dbReference type="GO" id="GO:0007189">
    <property type="term" value="P:adenylate cyclase-activating G protein-coupled receptor signaling pathway"/>
    <property type="evidence" value="ECO:0007669"/>
    <property type="project" value="TreeGrafter"/>
</dbReference>
<dbReference type="PANTHER" id="PTHR24372:SF80">
    <property type="entry name" value="FI21465P1-RELATED"/>
    <property type="match status" value="1"/>
</dbReference>
<feature type="transmembrane region" description="Helical" evidence="1">
    <location>
        <begin position="110"/>
        <end position="135"/>
    </location>
</feature>
<dbReference type="Proteomes" id="UP000192247">
    <property type="component" value="Unassembled WGS sequence"/>
</dbReference>
<evidence type="ECO:0000256" key="1">
    <source>
        <dbReference type="SAM" id="Phobius"/>
    </source>
</evidence>
<name>A0A1V9XG44_9ACAR</name>
<feature type="non-terminal residue" evidence="2">
    <location>
        <position position="163"/>
    </location>
</feature>
<evidence type="ECO:0000313" key="2">
    <source>
        <dbReference type="EMBL" id="OQR72391.1"/>
    </source>
</evidence>
<dbReference type="GO" id="GO:0008528">
    <property type="term" value="F:G protein-coupled peptide receptor activity"/>
    <property type="evidence" value="ECO:0007669"/>
    <property type="project" value="TreeGrafter"/>
</dbReference>
<proteinExistence type="predicted"/>
<gene>
    <name evidence="2" type="ORF">BIW11_10415</name>
</gene>
<keyword evidence="1" id="KW-0812">Transmembrane</keyword>
<keyword evidence="2" id="KW-0675">Receptor</keyword>
<sequence>MIRSHSVGSILLLSSLESTSPRWRQTKREKGWNAGEWPCSSCHMAPISLGQGDKADIHRWSRLLYYMRGKRETCKMLLISLLYAWMFVIIRGDRQHARPVTLKRREDSVLAFRFFLIVLTDCLCWIPIIAIKLAALCNVKISRKYYTYTVKCVVRSRLLKDIW</sequence>
<dbReference type="EMBL" id="MNPL01011892">
    <property type="protein sequence ID" value="OQR72391.1"/>
    <property type="molecule type" value="Genomic_DNA"/>
</dbReference>
<evidence type="ECO:0000313" key="3">
    <source>
        <dbReference type="Proteomes" id="UP000192247"/>
    </source>
</evidence>